<dbReference type="NCBIfam" id="TIGR01182">
    <property type="entry name" value="eda"/>
    <property type="match status" value="1"/>
</dbReference>
<dbReference type="PANTHER" id="PTHR30246:SF1">
    <property type="entry name" value="2-DEHYDRO-3-DEOXY-6-PHOSPHOGALACTONATE ALDOLASE-RELATED"/>
    <property type="match status" value="1"/>
</dbReference>
<protein>
    <submittedName>
        <fullName evidence="6 7">Aldolase</fullName>
        <ecNumber evidence="7">4.1.2.14</ecNumber>
        <ecNumber evidence="7">4.1.3.42</ecNumber>
    </submittedName>
</protein>
<evidence type="ECO:0000313" key="6">
    <source>
        <dbReference type="EMBL" id="KGJ80384.1"/>
    </source>
</evidence>
<proteinExistence type="inferred from homology"/>
<dbReference type="PANTHER" id="PTHR30246">
    <property type="entry name" value="2-KETO-3-DEOXY-6-PHOSPHOGLUCONATE ALDOLASE"/>
    <property type="match status" value="1"/>
</dbReference>
<evidence type="ECO:0000313" key="7">
    <source>
        <dbReference type="EMBL" id="MBB5642026.1"/>
    </source>
</evidence>
<keyword evidence="5" id="KW-0119">Carbohydrate metabolism</keyword>
<dbReference type="Pfam" id="PF01081">
    <property type="entry name" value="Aldolase"/>
    <property type="match status" value="1"/>
</dbReference>
<dbReference type="InterPro" id="IPR013785">
    <property type="entry name" value="Aldolase_TIM"/>
</dbReference>
<dbReference type="STRING" id="1001240.GY21_02720"/>
<comment type="similarity">
    <text evidence="2">Belongs to the KHG/KDPG aldolase family.</text>
</comment>
<dbReference type="OrthoDB" id="9805177at2"/>
<evidence type="ECO:0000313" key="8">
    <source>
        <dbReference type="Proteomes" id="UP000029864"/>
    </source>
</evidence>
<dbReference type="SUPFAM" id="SSF51569">
    <property type="entry name" value="Aldolase"/>
    <property type="match status" value="1"/>
</dbReference>
<evidence type="ECO:0000256" key="4">
    <source>
        <dbReference type="ARBA" id="ARBA00023239"/>
    </source>
</evidence>
<evidence type="ECO:0000256" key="2">
    <source>
        <dbReference type="ARBA" id="ARBA00006906"/>
    </source>
</evidence>
<dbReference type="EC" id="4.1.2.14" evidence="7"/>
<dbReference type="Proteomes" id="UP000561726">
    <property type="component" value="Unassembled WGS sequence"/>
</dbReference>
<keyword evidence="4 7" id="KW-0456">Lyase</keyword>
<evidence type="ECO:0000256" key="3">
    <source>
        <dbReference type="ARBA" id="ARBA00011233"/>
    </source>
</evidence>
<dbReference type="RefSeq" id="WP_052541911.1">
    <property type="nucleotide sequence ID" value="NZ_JACHBQ010000001.1"/>
</dbReference>
<reference evidence="7 9" key="2">
    <citation type="submission" date="2020-08" db="EMBL/GenBank/DDBJ databases">
        <title>Sequencing the genomes of 1000 actinobacteria strains.</title>
        <authorList>
            <person name="Klenk H.-P."/>
        </authorList>
    </citation>
    <scope>NUCLEOTIDE SEQUENCE [LARGE SCALE GENOMIC DNA]</scope>
    <source>
        <strain evidence="7 9">DSM 21065</strain>
    </source>
</reference>
<comment type="pathway">
    <text evidence="1">Carbohydrate acid metabolism.</text>
</comment>
<dbReference type="Gene3D" id="3.20.20.70">
    <property type="entry name" value="Aldolase class I"/>
    <property type="match status" value="1"/>
</dbReference>
<evidence type="ECO:0000256" key="5">
    <source>
        <dbReference type="ARBA" id="ARBA00023277"/>
    </source>
</evidence>
<dbReference type="InterPro" id="IPR031338">
    <property type="entry name" value="KDPG/KHG_AS_2"/>
</dbReference>
<dbReference type="Proteomes" id="UP000029864">
    <property type="component" value="Unassembled WGS sequence"/>
</dbReference>
<dbReference type="EMBL" id="JACHBQ010000001">
    <property type="protein sequence ID" value="MBB5642026.1"/>
    <property type="molecule type" value="Genomic_DNA"/>
</dbReference>
<name>A0A099JPP4_9MICO</name>
<dbReference type="CDD" id="cd00452">
    <property type="entry name" value="KDPG_aldolase"/>
    <property type="match status" value="1"/>
</dbReference>
<dbReference type="GO" id="GO:0106009">
    <property type="term" value="F:(4S)-4-hydroxy-2-oxoglutarate aldolase activity"/>
    <property type="evidence" value="ECO:0007669"/>
    <property type="project" value="UniProtKB-EC"/>
</dbReference>
<gene>
    <name evidence="7" type="ORF">BJ997_002574</name>
    <name evidence="6" type="ORF">GY21_02720</name>
</gene>
<organism evidence="6 8">
    <name type="scientific">Cryobacterium roopkundense</name>
    <dbReference type="NCBI Taxonomy" id="1001240"/>
    <lineage>
        <taxon>Bacteria</taxon>
        <taxon>Bacillati</taxon>
        <taxon>Actinomycetota</taxon>
        <taxon>Actinomycetes</taxon>
        <taxon>Micrococcales</taxon>
        <taxon>Microbacteriaceae</taxon>
        <taxon>Cryobacterium</taxon>
    </lineage>
</organism>
<reference evidence="6 8" key="1">
    <citation type="submission" date="2014-08" db="EMBL/GenBank/DDBJ databases">
        <authorList>
            <person name="Sisinthy S."/>
        </authorList>
    </citation>
    <scope>NUCLEOTIDE SEQUENCE [LARGE SCALE GENOMIC DNA]</scope>
    <source>
        <strain evidence="6 8">RuG17</strain>
    </source>
</reference>
<evidence type="ECO:0000256" key="1">
    <source>
        <dbReference type="ARBA" id="ARBA00004761"/>
    </source>
</evidence>
<sequence length="218" mass="21957">MVRPAAEEFLAGLASERLLAIVRGHDPAAAIRASLVLLESGVRFVEVSLVTTDALRVIEEIVRLAPPEAVIGAGTVLTRQHVAQAADVGAQFMVTPAVTVAVAESAERGIAVLAGALTPTEVVAALDLGATAVKLFPSSSGGPAYLRALRDPLPAVPFVPVGGVDASVMVEYLRCGAVAVGVGSPLLGDAARGGDLDALRGRATDFLAVAAAAGRVPA</sequence>
<dbReference type="eggNOG" id="COG0800">
    <property type="taxonomic scope" value="Bacteria"/>
</dbReference>
<dbReference type="GO" id="GO:0008675">
    <property type="term" value="F:2-dehydro-3-deoxy-phosphogluconate aldolase activity"/>
    <property type="evidence" value="ECO:0007669"/>
    <property type="project" value="UniProtKB-EC"/>
</dbReference>
<accession>A0A099JPP4</accession>
<comment type="caution">
    <text evidence="6">The sequence shown here is derived from an EMBL/GenBank/DDBJ whole genome shotgun (WGS) entry which is preliminary data.</text>
</comment>
<dbReference type="AlphaFoldDB" id="A0A099JPP4"/>
<comment type="subunit">
    <text evidence="3">Homotrimer.</text>
</comment>
<dbReference type="InterPro" id="IPR000887">
    <property type="entry name" value="Aldlse_KDPG_KHG"/>
</dbReference>
<evidence type="ECO:0000313" key="9">
    <source>
        <dbReference type="Proteomes" id="UP000561726"/>
    </source>
</evidence>
<keyword evidence="8" id="KW-1185">Reference proteome</keyword>
<dbReference type="EMBL" id="JPXF01000006">
    <property type="protein sequence ID" value="KGJ80384.1"/>
    <property type="molecule type" value="Genomic_DNA"/>
</dbReference>
<dbReference type="EC" id="4.1.3.42" evidence="7"/>
<dbReference type="PROSITE" id="PS00160">
    <property type="entry name" value="ALDOLASE_KDPG_KHG_2"/>
    <property type="match status" value="1"/>
</dbReference>